<evidence type="ECO:0000256" key="4">
    <source>
        <dbReference type="ARBA" id="ARBA00022912"/>
    </source>
</evidence>
<dbReference type="PANTHER" id="PTHR11717">
    <property type="entry name" value="LOW MOLECULAR WEIGHT PROTEIN TYROSINE PHOSPHATASE"/>
    <property type="match status" value="1"/>
</dbReference>
<reference evidence="7 8" key="1">
    <citation type="submission" date="2019-02" db="EMBL/GenBank/DDBJ databases">
        <authorList>
            <person name="Li Y."/>
        </authorList>
    </citation>
    <scope>NUCLEOTIDE SEQUENCE [LARGE SCALE GENOMIC DNA]</scope>
    <source>
        <strain evidence="7 8">30C10-4-7</strain>
    </source>
</reference>
<dbReference type="Gene3D" id="3.40.50.2300">
    <property type="match status" value="1"/>
</dbReference>
<dbReference type="SMART" id="SM00226">
    <property type="entry name" value="LMWPc"/>
    <property type="match status" value="1"/>
</dbReference>
<accession>A0A4Q6XU40</accession>
<dbReference type="PRINTS" id="PR00719">
    <property type="entry name" value="LMWPTPASE"/>
</dbReference>
<gene>
    <name evidence="7" type="ORF">EWE74_13490</name>
</gene>
<dbReference type="AlphaFoldDB" id="A0A4Q6XU40"/>
<dbReference type="InterPro" id="IPR050438">
    <property type="entry name" value="LMW_PTPase"/>
</dbReference>
<dbReference type="PANTHER" id="PTHR11717:SF7">
    <property type="entry name" value="LOW MOLECULAR WEIGHT PHOSPHOTYROSINE PROTEIN PHOSPHATASE"/>
    <property type="match status" value="1"/>
</dbReference>
<feature type="active site" description="Nucleophile" evidence="5">
    <location>
        <position position="7"/>
    </location>
</feature>
<evidence type="ECO:0000313" key="8">
    <source>
        <dbReference type="Proteomes" id="UP000292855"/>
    </source>
</evidence>
<dbReference type="Proteomes" id="UP000292855">
    <property type="component" value="Unassembled WGS sequence"/>
</dbReference>
<dbReference type="SUPFAM" id="SSF52788">
    <property type="entry name" value="Phosphotyrosine protein phosphatases I"/>
    <property type="match status" value="1"/>
</dbReference>
<protein>
    <recommendedName>
        <fullName evidence="2">protein-tyrosine-phosphatase</fullName>
        <ecNumber evidence="2">3.1.3.48</ecNumber>
    </recommendedName>
</protein>
<keyword evidence="8" id="KW-1185">Reference proteome</keyword>
<comment type="similarity">
    <text evidence="1">Belongs to the low molecular weight phosphotyrosine protein phosphatase family.</text>
</comment>
<evidence type="ECO:0000256" key="5">
    <source>
        <dbReference type="PIRSR" id="PIRSR617867-1"/>
    </source>
</evidence>
<dbReference type="RefSeq" id="WP_130142045.1">
    <property type="nucleotide sequence ID" value="NZ_SGIT01000002.1"/>
</dbReference>
<keyword evidence="4" id="KW-0904">Protein phosphatase</keyword>
<feature type="active site" description="Nucleophile" evidence="5">
    <location>
        <position position="13"/>
    </location>
</feature>
<evidence type="ECO:0000256" key="3">
    <source>
        <dbReference type="ARBA" id="ARBA00022801"/>
    </source>
</evidence>
<proteinExistence type="inferred from homology"/>
<evidence type="ECO:0000313" key="7">
    <source>
        <dbReference type="EMBL" id="RZF60127.1"/>
    </source>
</evidence>
<feature type="active site" description="Proton donor" evidence="5">
    <location>
        <position position="117"/>
    </location>
</feature>
<dbReference type="GO" id="GO:0004725">
    <property type="term" value="F:protein tyrosine phosphatase activity"/>
    <property type="evidence" value="ECO:0007669"/>
    <property type="project" value="UniProtKB-EC"/>
</dbReference>
<evidence type="ECO:0000259" key="6">
    <source>
        <dbReference type="SMART" id="SM00226"/>
    </source>
</evidence>
<dbReference type="InterPro" id="IPR017867">
    <property type="entry name" value="Tyr_phospatase_low_mol_wt"/>
</dbReference>
<keyword evidence="3" id="KW-0378">Hydrolase</keyword>
<evidence type="ECO:0000256" key="1">
    <source>
        <dbReference type="ARBA" id="ARBA00011063"/>
    </source>
</evidence>
<dbReference type="OrthoDB" id="9784339at2"/>
<organism evidence="7 8">
    <name type="scientific">Sphingobacterium corticibacterium</name>
    <dbReference type="NCBI Taxonomy" id="2484746"/>
    <lineage>
        <taxon>Bacteria</taxon>
        <taxon>Pseudomonadati</taxon>
        <taxon>Bacteroidota</taxon>
        <taxon>Sphingobacteriia</taxon>
        <taxon>Sphingobacteriales</taxon>
        <taxon>Sphingobacteriaceae</taxon>
        <taxon>Sphingobacterium</taxon>
    </lineage>
</organism>
<dbReference type="EC" id="3.1.3.48" evidence="2"/>
<sequence length="145" mass="17217">MKILMVCLGNICRSPLAHGVMQHLVEQEGLDWEIDSAGTGDWHVGHQPDKRSIAVAKKYGVDITQQRAQWFQRDFFERYDHIYVMDNNNFRDVTGLAECDEDRAKVRMFLLKDIVPDPYFDENQFEPVYHMIEKRCRELIRELRK</sequence>
<feature type="domain" description="Phosphotyrosine protein phosphatase I" evidence="6">
    <location>
        <begin position="1"/>
        <end position="142"/>
    </location>
</feature>
<dbReference type="CDD" id="cd16343">
    <property type="entry name" value="LMWPTP"/>
    <property type="match status" value="1"/>
</dbReference>
<dbReference type="InterPro" id="IPR023485">
    <property type="entry name" value="Ptyr_pPase"/>
</dbReference>
<dbReference type="InterPro" id="IPR036196">
    <property type="entry name" value="Ptyr_pPase_sf"/>
</dbReference>
<comment type="caution">
    <text evidence="7">The sequence shown here is derived from an EMBL/GenBank/DDBJ whole genome shotgun (WGS) entry which is preliminary data.</text>
</comment>
<dbReference type="EMBL" id="SGIT01000002">
    <property type="protein sequence ID" value="RZF60127.1"/>
    <property type="molecule type" value="Genomic_DNA"/>
</dbReference>
<dbReference type="Pfam" id="PF01451">
    <property type="entry name" value="LMWPc"/>
    <property type="match status" value="1"/>
</dbReference>
<name>A0A4Q6XU40_9SPHI</name>
<evidence type="ECO:0000256" key="2">
    <source>
        <dbReference type="ARBA" id="ARBA00013064"/>
    </source>
</evidence>